<dbReference type="PANTHER" id="PTHR32294">
    <property type="entry name" value="DNA POLYMERASE III SUBUNIT ALPHA"/>
    <property type="match status" value="1"/>
</dbReference>
<protein>
    <submittedName>
        <fullName evidence="3">Unannotated protein</fullName>
    </submittedName>
</protein>
<dbReference type="Pfam" id="PF14579">
    <property type="entry name" value="HHH_6"/>
    <property type="match status" value="1"/>
</dbReference>
<gene>
    <name evidence="3" type="ORF">UFOPK1807_00025</name>
</gene>
<evidence type="ECO:0000259" key="2">
    <source>
        <dbReference type="Pfam" id="PF17657"/>
    </source>
</evidence>
<feature type="domain" description="DNA polymerase III alpha subunit finger" evidence="2">
    <location>
        <begin position="2"/>
        <end position="149"/>
    </location>
</feature>
<evidence type="ECO:0000259" key="1">
    <source>
        <dbReference type="Pfam" id="PF14579"/>
    </source>
</evidence>
<dbReference type="PANTHER" id="PTHR32294:SF4">
    <property type="entry name" value="ERROR-PRONE DNA POLYMERASE"/>
    <property type="match status" value="1"/>
</dbReference>
<feature type="domain" description="DNA polymerase helix-hairpin-helix motif" evidence="1">
    <location>
        <begin position="237"/>
        <end position="317"/>
    </location>
</feature>
<dbReference type="InterPro" id="IPR029460">
    <property type="entry name" value="DNAPol_HHH"/>
</dbReference>
<dbReference type="InterPro" id="IPR004805">
    <property type="entry name" value="DnaE2/DnaE/PolC"/>
</dbReference>
<reference evidence="3" key="1">
    <citation type="submission" date="2020-05" db="EMBL/GenBank/DDBJ databases">
        <authorList>
            <person name="Chiriac C."/>
            <person name="Salcher M."/>
            <person name="Ghai R."/>
            <person name="Kavagutti S V."/>
        </authorList>
    </citation>
    <scope>NUCLEOTIDE SEQUENCE</scope>
</reference>
<dbReference type="CDD" id="cd04485">
    <property type="entry name" value="DnaE_OBF"/>
    <property type="match status" value="1"/>
</dbReference>
<proteinExistence type="predicted"/>
<dbReference type="EMBL" id="CAEZUI010000001">
    <property type="protein sequence ID" value="CAB4586952.1"/>
    <property type="molecule type" value="Genomic_DNA"/>
</dbReference>
<name>A0A6J6FDK1_9ZZZZ</name>
<organism evidence="3">
    <name type="scientific">freshwater metagenome</name>
    <dbReference type="NCBI Taxonomy" id="449393"/>
    <lineage>
        <taxon>unclassified sequences</taxon>
        <taxon>metagenomes</taxon>
        <taxon>ecological metagenomes</taxon>
    </lineage>
</organism>
<dbReference type="Gene3D" id="1.10.150.870">
    <property type="match status" value="1"/>
</dbReference>
<dbReference type="GO" id="GO:0006260">
    <property type="term" value="P:DNA replication"/>
    <property type="evidence" value="ECO:0007669"/>
    <property type="project" value="InterPro"/>
</dbReference>
<evidence type="ECO:0000313" key="3">
    <source>
        <dbReference type="EMBL" id="CAB4586952.1"/>
    </source>
</evidence>
<dbReference type="AlphaFoldDB" id="A0A6J6FDK1"/>
<dbReference type="GO" id="GO:0008408">
    <property type="term" value="F:3'-5' exonuclease activity"/>
    <property type="evidence" value="ECO:0007669"/>
    <property type="project" value="InterPro"/>
</dbReference>
<dbReference type="Pfam" id="PF17657">
    <property type="entry name" value="DNA_pol3_finger"/>
    <property type="match status" value="1"/>
</dbReference>
<sequence length="507" mass="55664">MQSAIAHAIYEIQRTHDPKFDIDAIPLDDPDTYSLIQSTQTLGLFQIESPGQRELVGKLQPRTFNDLIIDISLFRPGPVKSDMIRPFLQARGGFTAPRLIHPSLAPILEQTEGVVVFHEQVISIIAQMTGISLAAADEKRRALGSKDGQQEVCDWFFPAAVDKGYELSIITEVWEILRAFASFGFCKAHAAAFALPTYQSAWLKRHYPAAFFSGVLTHEPGMYPRRLMLDEARRMDVHLAPLDINYSHSKYGVEDVDGLPAIRIALSAISGASATEIQSIEKGQPYIDLADFYRRSGSSIPTIETLILTGAFDEVHIKNGVTHRDLLLHLADLQKASAPALSGAQMSLALPAPALSLSGLPAMEIEEKVGNELSRLGMDISSHLLSFYSTFLNEIGALRSCDLLAQRNNSSVLVAGVKVALQSPPVRSGKRVLFLSLDDGYGCSDATFFPDVLSQESYAQTLYSASIFLVRGTTRRTGERGISLRATGVWDLRIAYDKWQARGNVAI</sequence>
<accession>A0A6J6FDK1</accession>
<dbReference type="InterPro" id="IPR040982">
    <property type="entry name" value="DNA_pol3_finger"/>
</dbReference>